<accession>A0A060TBV6</accession>
<evidence type="ECO:0000256" key="2">
    <source>
        <dbReference type="SAM" id="MobiDB-lite"/>
    </source>
</evidence>
<reference evidence="4" key="1">
    <citation type="submission" date="2014-02" db="EMBL/GenBank/DDBJ databases">
        <authorList>
            <person name="Genoscope - CEA"/>
        </authorList>
    </citation>
    <scope>NUCLEOTIDE SEQUENCE</scope>
    <source>
        <strain evidence="4">LS3</strain>
    </source>
</reference>
<dbReference type="GO" id="GO:0005737">
    <property type="term" value="C:cytoplasm"/>
    <property type="evidence" value="ECO:0007669"/>
    <property type="project" value="GOC"/>
</dbReference>
<evidence type="ECO:0000256" key="1">
    <source>
        <dbReference type="SAM" id="Coils"/>
    </source>
</evidence>
<proteinExistence type="predicted"/>
<feature type="compositionally biased region" description="Low complexity" evidence="2">
    <location>
        <begin position="386"/>
        <end position="408"/>
    </location>
</feature>
<dbReference type="GO" id="GO:0007094">
    <property type="term" value="P:mitotic spindle assembly checkpoint signaling"/>
    <property type="evidence" value="ECO:0007669"/>
    <property type="project" value="TreeGrafter"/>
</dbReference>
<dbReference type="GO" id="GO:0006888">
    <property type="term" value="P:endoplasmic reticulum to Golgi vesicle-mediated transport"/>
    <property type="evidence" value="ECO:0007669"/>
    <property type="project" value="TreeGrafter"/>
</dbReference>
<dbReference type="Gene3D" id="1.10.357.150">
    <property type="match status" value="1"/>
</dbReference>
<evidence type="ECO:0000259" key="3">
    <source>
        <dbReference type="Pfam" id="PF22766"/>
    </source>
</evidence>
<feature type="region of interest" description="Disordered" evidence="2">
    <location>
        <begin position="382"/>
        <end position="491"/>
    </location>
</feature>
<name>A0A060TBV6_BLAAD</name>
<dbReference type="AlphaFoldDB" id="A0A060TBV6"/>
<feature type="compositionally biased region" description="Acidic residues" evidence="2">
    <location>
        <begin position="425"/>
        <end position="442"/>
    </location>
</feature>
<feature type="compositionally biased region" description="Acidic residues" evidence="2">
    <location>
        <begin position="449"/>
        <end position="465"/>
    </location>
</feature>
<organism evidence="4">
    <name type="scientific">Blastobotrys adeninivorans</name>
    <name type="common">Yeast</name>
    <name type="synonym">Arxula adeninivorans</name>
    <dbReference type="NCBI Taxonomy" id="409370"/>
    <lineage>
        <taxon>Eukaryota</taxon>
        <taxon>Fungi</taxon>
        <taxon>Dikarya</taxon>
        <taxon>Ascomycota</taxon>
        <taxon>Saccharomycotina</taxon>
        <taxon>Dipodascomycetes</taxon>
        <taxon>Dipodascales</taxon>
        <taxon>Trichomonascaceae</taxon>
        <taxon>Blastobotrys</taxon>
    </lineage>
</organism>
<dbReference type="InterPro" id="IPR046362">
    <property type="entry name" value="Zw10/DSL1_C_sf"/>
</dbReference>
<protein>
    <submittedName>
        <fullName evidence="4">ARAD1B18238p</fullName>
    </submittedName>
</protein>
<feature type="compositionally biased region" description="Basic residues" evidence="2">
    <location>
        <begin position="410"/>
        <end position="420"/>
    </location>
</feature>
<evidence type="ECO:0000313" key="4">
    <source>
        <dbReference type="EMBL" id="CDP36666.1"/>
    </source>
</evidence>
<feature type="coiled-coil region" evidence="1">
    <location>
        <begin position="659"/>
        <end position="686"/>
    </location>
</feature>
<reference evidence="4" key="2">
    <citation type="submission" date="2014-06" db="EMBL/GenBank/DDBJ databases">
        <title>The complete genome of Blastobotrys (Arxula) adeninivorans LS3 - a yeast of biotechnological interest.</title>
        <authorList>
            <person name="Kunze G."/>
            <person name="Gaillardin C."/>
            <person name="Czernicka M."/>
            <person name="Durrens P."/>
            <person name="Martin T."/>
            <person name="Boer E."/>
            <person name="Gabaldon T."/>
            <person name="Cruz J."/>
            <person name="Talla E."/>
            <person name="Marck C."/>
            <person name="Goffeau A."/>
            <person name="Barbe V."/>
            <person name="Baret P."/>
            <person name="Baronian K."/>
            <person name="Beier S."/>
            <person name="Bleykasten C."/>
            <person name="Bode R."/>
            <person name="Casaregola S."/>
            <person name="Despons L."/>
            <person name="Fairhead C."/>
            <person name="Giersberg M."/>
            <person name="Gierski P."/>
            <person name="Hahnel U."/>
            <person name="Hartmann A."/>
            <person name="Jankowska D."/>
            <person name="Jubin C."/>
            <person name="Jung P."/>
            <person name="Lafontaine I."/>
            <person name="Leh-Louis V."/>
            <person name="Lemaire M."/>
            <person name="Marcet-Houben M."/>
            <person name="Mascher M."/>
            <person name="Morel G."/>
            <person name="Richard G.-F."/>
            <person name="Riechen J."/>
            <person name="Sacerdot C."/>
            <person name="Sarkar A."/>
            <person name="Savel G."/>
            <person name="Schacherer J."/>
            <person name="Sherman D."/>
            <person name="Straub M.-L."/>
            <person name="Stein N."/>
            <person name="Thierry A."/>
            <person name="Trautwein-Schult A."/>
            <person name="Westhof E."/>
            <person name="Worch S."/>
            <person name="Dujon B."/>
            <person name="Souciet J.-L."/>
            <person name="Wincker P."/>
            <person name="Scholz U."/>
            <person name="Neuveglise N."/>
        </authorList>
    </citation>
    <scope>NUCLEOTIDE SEQUENCE</scope>
    <source>
        <strain evidence="4">LS3</strain>
    </source>
</reference>
<dbReference type="InterPro" id="IPR055148">
    <property type="entry name" value="ZW10_C_2"/>
</dbReference>
<dbReference type="GO" id="GO:1990423">
    <property type="term" value="C:RZZ complex"/>
    <property type="evidence" value="ECO:0007669"/>
    <property type="project" value="TreeGrafter"/>
</dbReference>
<keyword evidence="1" id="KW-0175">Coiled coil</keyword>
<dbReference type="Pfam" id="PF22766">
    <property type="entry name" value="ZW10_C2"/>
    <property type="match status" value="1"/>
</dbReference>
<dbReference type="PANTHER" id="PTHR12205:SF0">
    <property type="entry name" value="CENTROMERE_KINETOCHORE PROTEIN ZW10 HOMOLOG"/>
    <property type="match status" value="1"/>
</dbReference>
<gene>
    <name evidence="4" type="ORF">GNLVRS02_ARAD1B18238g</name>
</gene>
<feature type="compositionally biased region" description="Low complexity" evidence="2">
    <location>
        <begin position="469"/>
        <end position="489"/>
    </location>
</feature>
<dbReference type="Gene3D" id="1.10.287.3290">
    <property type="match status" value="1"/>
</dbReference>
<dbReference type="EMBL" id="HG937692">
    <property type="protein sequence ID" value="CDP36666.1"/>
    <property type="molecule type" value="Genomic_DNA"/>
</dbReference>
<dbReference type="PANTHER" id="PTHR12205">
    <property type="entry name" value="CENTROMERE/KINETOCHORE PROTEIN ZW10"/>
    <property type="match status" value="1"/>
</dbReference>
<feature type="domain" description="ZW10 C-terminal helical" evidence="3">
    <location>
        <begin position="641"/>
        <end position="768"/>
    </location>
</feature>
<sequence>MEAETLTAAIADAAVGNNSLAGEVVLSESWKEGPSKDSLDQTLAGLESAINTTLSKLIQTTTDYAQKSVTQERALSEKELTMQQEVELNEGSLQALNELWVIQSGINEVDALYELGELESAFHSLDTVMNKISLFKDQFSETKLFRELSLMADAKREDIIATIEKVWSKATSLEQSEQQVTLTFNQVIDEISLENIHEAIKAIEADRKVAARSRLDPFLDSIGRMILGPITSLEAKGVEITNTSISLKLGSQPLSVAQLAENVEKTILFLHDTFASSDLYAPIARRYGSSFVEDLCRKALPQLFPKDSSEVARFRQELGVMVDLDQKLQRLEWVKGSDLTSFVENFSTEWVLHRKACFLDEFRSTLLNCSQHVKTVRTVDPEVTEAHSQAQAQAQAQTQAGASESAQARQGHRRQPSRMRKQNDEDWNDDWNAEWDDEDDMDQTGAPEGDGEDDDWGWGDEEEEESPKKAAPNATAASAAASAAPPTQALPMSANDIPQAFCTTTNIIDNVKDIVDRFAQVSGDGQVSEFLTLYRALSPRIYASLDSAIIQYNDSMTLLKSLEMPDTDQELVLSHAKRCLTGMLSDKQAALSSYLSKTNGFADCNASSNLSACQDAVSQCTELIHACHSDWSRHGSLPNVSRLAGSLVEVLVSSMISGIQSQEDISEDESNELTRLIEQVSRLEDLFRDPIRPNGAGVGEEDGPQTLVAFYVPSWIKFQYLGEILQSKLVDIMYLFKDGVLVDFTPTELVRLVRALFADSDHRQRAIDELLSSQR</sequence>